<evidence type="ECO:0000256" key="3">
    <source>
        <dbReference type="SAM" id="SignalP"/>
    </source>
</evidence>
<evidence type="ECO:0000259" key="4">
    <source>
        <dbReference type="PROSITE" id="PS50240"/>
    </source>
</evidence>
<dbReference type="GO" id="GO:0006508">
    <property type="term" value="P:proteolysis"/>
    <property type="evidence" value="ECO:0007669"/>
    <property type="project" value="UniProtKB-KW"/>
</dbReference>
<dbReference type="OrthoDB" id="9815928at2"/>
<evidence type="ECO:0000256" key="2">
    <source>
        <dbReference type="ARBA" id="ARBA00023157"/>
    </source>
</evidence>
<feature type="chain" id="PRO_5038861497" evidence="3">
    <location>
        <begin position="21"/>
        <end position="262"/>
    </location>
</feature>
<feature type="domain" description="Peptidase S1" evidence="4">
    <location>
        <begin position="26"/>
        <end position="216"/>
    </location>
</feature>
<evidence type="ECO:0000313" key="5">
    <source>
        <dbReference type="EMBL" id="TWT24971.1"/>
    </source>
</evidence>
<gene>
    <name evidence="5" type="ORF">FRX94_07465</name>
</gene>
<evidence type="ECO:0000256" key="1">
    <source>
        <dbReference type="ARBA" id="ARBA00007664"/>
    </source>
</evidence>
<keyword evidence="5" id="KW-0645">Protease</keyword>
<dbReference type="InterPro" id="IPR050430">
    <property type="entry name" value="Peptidase_S1"/>
</dbReference>
<dbReference type="InterPro" id="IPR001314">
    <property type="entry name" value="Peptidase_S1A"/>
</dbReference>
<dbReference type="PANTHER" id="PTHR24276">
    <property type="entry name" value="POLYSERASE-RELATED"/>
    <property type="match status" value="1"/>
</dbReference>
<keyword evidence="6" id="KW-1185">Reference proteome</keyword>
<dbReference type="PANTHER" id="PTHR24276:SF98">
    <property type="entry name" value="FI18310P1-RELATED"/>
    <property type="match status" value="1"/>
</dbReference>
<dbReference type="InterPro" id="IPR001254">
    <property type="entry name" value="Trypsin_dom"/>
</dbReference>
<dbReference type="RefSeq" id="WP_146324507.1">
    <property type="nucleotide sequence ID" value="NZ_BAABLR010000071.1"/>
</dbReference>
<dbReference type="Pfam" id="PF00089">
    <property type="entry name" value="Trypsin"/>
    <property type="match status" value="1"/>
</dbReference>
<dbReference type="PROSITE" id="PS50240">
    <property type="entry name" value="TRYPSIN_DOM"/>
    <property type="match status" value="1"/>
</dbReference>
<dbReference type="EMBL" id="VOHM01000014">
    <property type="protein sequence ID" value="TWT24971.1"/>
    <property type="molecule type" value="Genomic_DNA"/>
</dbReference>
<dbReference type="InterPro" id="IPR043504">
    <property type="entry name" value="Peptidase_S1_PA_chymotrypsin"/>
</dbReference>
<sequence>MKFSRLVAALAIFGSLTAVAAPAEAIVGGRPGGTASRVILGDMSCSGTLISPTWVLSAKHCVGKGDANSISVNNEIRHATNVYMHPSVELAVIELDAPVGAAPVAISGAHLAPGTVGVVEGWGGVAQHHFLQPQAADATIQRRVFNVPGATPDQHLLEAWIDRGRITHGDSGGPFLVNGQLAGVTAYSNQGNNPAGTVAWYVPVAEHLDWIQRQTGVGVPAQSGAPAPLVDAVQHPTQAPATGPVTGSSYIDSIINYQFSSV</sequence>
<dbReference type="PRINTS" id="PR00722">
    <property type="entry name" value="CHYMOTRYPSIN"/>
</dbReference>
<dbReference type="InterPro" id="IPR009003">
    <property type="entry name" value="Peptidase_S1_PA"/>
</dbReference>
<name>A0A5C5UE44_9CORY</name>
<comment type="similarity">
    <text evidence="1">Belongs to the peptidase S1 family.</text>
</comment>
<organism evidence="5 6">
    <name type="scientific">Corynebacterium canis</name>
    <dbReference type="NCBI Taxonomy" id="679663"/>
    <lineage>
        <taxon>Bacteria</taxon>
        <taxon>Bacillati</taxon>
        <taxon>Actinomycetota</taxon>
        <taxon>Actinomycetes</taxon>
        <taxon>Mycobacteriales</taxon>
        <taxon>Corynebacteriaceae</taxon>
        <taxon>Corynebacterium</taxon>
    </lineage>
</organism>
<keyword evidence="5" id="KW-0378">Hydrolase</keyword>
<proteinExistence type="inferred from homology"/>
<dbReference type="SUPFAM" id="SSF50494">
    <property type="entry name" value="Trypsin-like serine proteases"/>
    <property type="match status" value="1"/>
</dbReference>
<accession>A0A5C5UE44</accession>
<dbReference type="GO" id="GO:0004252">
    <property type="term" value="F:serine-type endopeptidase activity"/>
    <property type="evidence" value="ECO:0007669"/>
    <property type="project" value="InterPro"/>
</dbReference>
<keyword evidence="2" id="KW-1015">Disulfide bond</keyword>
<reference evidence="5 6" key="1">
    <citation type="submission" date="2019-08" db="EMBL/GenBank/DDBJ databases">
        <authorList>
            <person name="Lei W."/>
        </authorList>
    </citation>
    <scope>NUCLEOTIDE SEQUENCE [LARGE SCALE GENOMIC DNA]</scope>
    <source>
        <strain evidence="5 6">CCUG 58627</strain>
    </source>
</reference>
<evidence type="ECO:0000313" key="6">
    <source>
        <dbReference type="Proteomes" id="UP000320791"/>
    </source>
</evidence>
<dbReference type="Gene3D" id="2.40.10.10">
    <property type="entry name" value="Trypsin-like serine proteases"/>
    <property type="match status" value="1"/>
</dbReference>
<dbReference type="Proteomes" id="UP000320791">
    <property type="component" value="Unassembled WGS sequence"/>
</dbReference>
<keyword evidence="3" id="KW-0732">Signal</keyword>
<protein>
    <submittedName>
        <fullName evidence="5">Trypsin-like serine protease</fullName>
    </submittedName>
</protein>
<feature type="signal peptide" evidence="3">
    <location>
        <begin position="1"/>
        <end position="20"/>
    </location>
</feature>
<comment type="caution">
    <text evidence="5">The sequence shown here is derived from an EMBL/GenBank/DDBJ whole genome shotgun (WGS) entry which is preliminary data.</text>
</comment>
<dbReference type="AlphaFoldDB" id="A0A5C5UE44"/>
<dbReference type="SMART" id="SM00020">
    <property type="entry name" value="Tryp_SPc"/>
    <property type="match status" value="1"/>
</dbReference>